<sequence>MALWASQASQPAYLGQLGGASAVPVEGRLLEGHTSPRPVEGQLLDSRPSARPDASPTVRSGARRVANSEPFELVDELYRLNSPVKKFPPLQFPSDRVRDGIRDGTKKKVAKELGLQHFGQPVSPGALVPVHSRQVFLFSDEGVNAAGHGATNGGGDYLMGRFEVLSVVATADYDENWRFVRSNTSDAAKKPFWVLHAAAINIGETERATDYQDYANEMGKLELIHYIEDMGRIYDNILQSAEKLGVTSLVFFPFGMGAFLRNLYKLDADYSEANLHGQRLKELRHALAKRFVKAVSDSTVERVHLCIAPSGKGDELDANATAFLTEMLLSIKSGQLKPRVMEVLLNADALSTAQRLADDNRCVGLVNGANRRMVGNHWFSYGARMAIDENLHRRSWRMASTAYLLNGGAEAVRRHPGELAARVKGLGGKVIPLQTTNDSSDAKGEVLKQFRKWDTSGDGRISKDEMCKVLLAVGIAQKDCDIIFSAADSNKDGFLSYHEFVYWLLGGQSPPSLTPVRV</sequence>
<dbReference type="EMBL" id="CAXAMN010008213">
    <property type="protein sequence ID" value="CAK9024335.1"/>
    <property type="molecule type" value="Genomic_DNA"/>
</dbReference>
<evidence type="ECO:0000256" key="1">
    <source>
        <dbReference type="ARBA" id="ARBA00022837"/>
    </source>
</evidence>
<dbReference type="InterPro" id="IPR002048">
    <property type="entry name" value="EF_hand_dom"/>
</dbReference>
<name>A0ABP0KD86_9DINO</name>
<keyword evidence="5" id="KW-1185">Reference proteome</keyword>
<protein>
    <recommendedName>
        <fullName evidence="3">EF-hand domain-containing protein</fullName>
    </recommendedName>
</protein>
<feature type="domain" description="EF-hand" evidence="3">
    <location>
        <begin position="441"/>
        <end position="476"/>
    </location>
</feature>
<evidence type="ECO:0000256" key="2">
    <source>
        <dbReference type="SAM" id="MobiDB-lite"/>
    </source>
</evidence>
<dbReference type="CDD" id="cd00051">
    <property type="entry name" value="EFh"/>
    <property type="match status" value="1"/>
</dbReference>
<organism evidence="4 5">
    <name type="scientific">Durusdinium trenchii</name>
    <dbReference type="NCBI Taxonomy" id="1381693"/>
    <lineage>
        <taxon>Eukaryota</taxon>
        <taxon>Sar</taxon>
        <taxon>Alveolata</taxon>
        <taxon>Dinophyceae</taxon>
        <taxon>Suessiales</taxon>
        <taxon>Symbiodiniaceae</taxon>
        <taxon>Durusdinium</taxon>
    </lineage>
</organism>
<dbReference type="PROSITE" id="PS00018">
    <property type="entry name" value="EF_HAND_1"/>
    <property type="match status" value="2"/>
</dbReference>
<dbReference type="SUPFAM" id="SSF47473">
    <property type="entry name" value="EF-hand"/>
    <property type="match status" value="1"/>
</dbReference>
<accession>A0ABP0KD86</accession>
<proteinExistence type="predicted"/>
<dbReference type="Pfam" id="PF13499">
    <property type="entry name" value="EF-hand_7"/>
    <property type="match status" value="1"/>
</dbReference>
<dbReference type="SMART" id="SM00054">
    <property type="entry name" value="EFh"/>
    <property type="match status" value="2"/>
</dbReference>
<feature type="region of interest" description="Disordered" evidence="2">
    <location>
        <begin position="31"/>
        <end position="63"/>
    </location>
</feature>
<keyword evidence="1" id="KW-0106">Calcium</keyword>
<dbReference type="PROSITE" id="PS50222">
    <property type="entry name" value="EF_HAND_2"/>
    <property type="match status" value="2"/>
</dbReference>
<evidence type="ECO:0000259" key="3">
    <source>
        <dbReference type="PROSITE" id="PS50222"/>
    </source>
</evidence>
<gene>
    <name evidence="4" type="ORF">CCMP2556_LOCUS15586</name>
</gene>
<evidence type="ECO:0000313" key="4">
    <source>
        <dbReference type="EMBL" id="CAK9024335.1"/>
    </source>
</evidence>
<comment type="caution">
    <text evidence="4">The sequence shown here is derived from an EMBL/GenBank/DDBJ whole genome shotgun (WGS) entry which is preliminary data.</text>
</comment>
<dbReference type="Gene3D" id="1.10.238.10">
    <property type="entry name" value="EF-hand"/>
    <property type="match status" value="1"/>
</dbReference>
<evidence type="ECO:0000313" key="5">
    <source>
        <dbReference type="Proteomes" id="UP001642484"/>
    </source>
</evidence>
<reference evidence="4 5" key="1">
    <citation type="submission" date="2024-02" db="EMBL/GenBank/DDBJ databases">
        <authorList>
            <person name="Chen Y."/>
            <person name="Shah S."/>
            <person name="Dougan E. K."/>
            <person name="Thang M."/>
            <person name="Chan C."/>
        </authorList>
    </citation>
    <scope>NUCLEOTIDE SEQUENCE [LARGE SCALE GENOMIC DNA]</scope>
</reference>
<dbReference type="InterPro" id="IPR018247">
    <property type="entry name" value="EF_Hand_1_Ca_BS"/>
</dbReference>
<feature type="domain" description="EF-hand" evidence="3">
    <location>
        <begin position="478"/>
        <end position="510"/>
    </location>
</feature>
<dbReference type="Proteomes" id="UP001642484">
    <property type="component" value="Unassembled WGS sequence"/>
</dbReference>
<dbReference type="InterPro" id="IPR011992">
    <property type="entry name" value="EF-hand-dom_pair"/>
</dbReference>